<sequence length="414" mass="46590">MPTGIIGRSNSNHIFFSQGEAPYRDNKGHLVITHSPDIPFEYSAALWAMINLEMNEALNRKNFQIVMLNINPNDLSQELYKQYQKSPSGLYAPAYIWDQKHDDGEVEYYTENEAADAEHIYLVGPLEYPIDYIRALTSADHFKERLNAKVVTLVATSLGSNRSDKNVDSKGNYVPKGITIETMMELLAGKMDRIIALEPHSSLAQYYSETYRTPFLPLSPWESLITQMCLKEGFASMTRKGKLFINPEEVIVVGPDAGRNWAAKKIAEYYSLAYVSGEKKRVNDGEVIIVFKPEDIELIKKRDKAFGYDDEIATGGTGKILGRALRSCGINNFYLAGVHAKLVGNWQENIGDPSLTRLYLTNSRKPIGKIQGEISEKIHLVSIAPLIADLIESDVKGIDFWHDPKYSGMILQQK</sequence>
<dbReference type="SUPFAM" id="SSF53271">
    <property type="entry name" value="PRTase-like"/>
    <property type="match status" value="1"/>
</dbReference>
<evidence type="ECO:0000313" key="1">
    <source>
        <dbReference type="EMBL" id="KKQ84327.1"/>
    </source>
</evidence>
<gene>
    <name evidence="1" type="ORF">UT08_C0019G0021</name>
</gene>
<dbReference type="InterPro" id="IPR029057">
    <property type="entry name" value="PRTase-like"/>
</dbReference>
<dbReference type="AlphaFoldDB" id="A0A0G0L001"/>
<dbReference type="STRING" id="1618570.UT08_C0019G0021"/>
<dbReference type="InterPro" id="IPR000836">
    <property type="entry name" value="PRTase_dom"/>
</dbReference>
<evidence type="ECO:0000313" key="2">
    <source>
        <dbReference type="Proteomes" id="UP000034081"/>
    </source>
</evidence>
<comment type="caution">
    <text evidence="1">The sequence shown here is derived from an EMBL/GenBank/DDBJ whole genome shotgun (WGS) entry which is preliminary data.</text>
</comment>
<protein>
    <submittedName>
        <fullName evidence="1">Uncharacterized protein</fullName>
    </submittedName>
</protein>
<organism evidence="1 2">
    <name type="scientific">Candidatus Woesebacteria bacterium GW2011_GWB1_38_8</name>
    <dbReference type="NCBI Taxonomy" id="1618570"/>
    <lineage>
        <taxon>Bacteria</taxon>
        <taxon>Candidatus Woeseibacteriota</taxon>
    </lineage>
</organism>
<dbReference type="Proteomes" id="UP000034081">
    <property type="component" value="Unassembled WGS sequence"/>
</dbReference>
<dbReference type="EMBL" id="LBVL01000019">
    <property type="protein sequence ID" value="KKQ84327.1"/>
    <property type="molecule type" value="Genomic_DNA"/>
</dbReference>
<dbReference type="CDD" id="cd06223">
    <property type="entry name" value="PRTases_typeI"/>
    <property type="match status" value="1"/>
</dbReference>
<proteinExistence type="predicted"/>
<accession>A0A0G0L001</accession>
<name>A0A0G0L001_9BACT</name>
<reference evidence="1 2" key="1">
    <citation type="journal article" date="2015" name="Nature">
        <title>rRNA introns, odd ribosomes, and small enigmatic genomes across a large radiation of phyla.</title>
        <authorList>
            <person name="Brown C.T."/>
            <person name="Hug L.A."/>
            <person name="Thomas B.C."/>
            <person name="Sharon I."/>
            <person name="Castelle C.J."/>
            <person name="Singh A."/>
            <person name="Wilkins M.J."/>
            <person name="Williams K.H."/>
            <person name="Banfield J.F."/>
        </authorList>
    </citation>
    <scope>NUCLEOTIDE SEQUENCE [LARGE SCALE GENOMIC DNA]</scope>
</reference>
<dbReference type="Gene3D" id="3.40.50.2020">
    <property type="match status" value="2"/>
</dbReference>